<name>A0A1C2DD63_9HYPH</name>
<dbReference type="RefSeq" id="WP_024922436.1">
    <property type="nucleotide sequence ID" value="NZ_MDEO01000036.1"/>
</dbReference>
<comment type="caution">
    <text evidence="1">The sequence shown here is derived from an EMBL/GenBank/DDBJ whole genome shotgun (WGS) entry which is preliminary data.</text>
</comment>
<dbReference type="EMBL" id="MDEO01000036">
    <property type="protein sequence ID" value="OCX12704.1"/>
    <property type="molecule type" value="Genomic_DNA"/>
</dbReference>
<gene>
    <name evidence="1" type="ORF">QV13_24205</name>
</gene>
<dbReference type="STRING" id="1566387.QV13_24205"/>
<evidence type="ECO:0000313" key="1">
    <source>
        <dbReference type="EMBL" id="OCX12704.1"/>
    </source>
</evidence>
<dbReference type="InterPro" id="IPR044000">
    <property type="entry name" value="Phage_tube_2"/>
</dbReference>
<evidence type="ECO:0000313" key="2">
    <source>
        <dbReference type="Proteomes" id="UP000094412"/>
    </source>
</evidence>
<dbReference type="OrthoDB" id="8187619at2"/>
<reference evidence="1 2" key="1">
    <citation type="submission" date="2016-08" db="EMBL/GenBank/DDBJ databases">
        <title>Whole genome sequence of Mesorhizobium sp. strain UASWS1009 isolated from industrial sewage.</title>
        <authorList>
            <person name="Crovadore J."/>
            <person name="Calmin G."/>
            <person name="Chablais R."/>
            <person name="Cochard B."/>
            <person name="Lefort F."/>
        </authorList>
    </citation>
    <scope>NUCLEOTIDE SEQUENCE [LARGE SCALE GENOMIC DNA]</scope>
    <source>
        <strain evidence="1 2">UASWS1009</strain>
    </source>
</reference>
<dbReference type="Pfam" id="PF18906">
    <property type="entry name" value="Phage_tube_2"/>
    <property type="match status" value="1"/>
</dbReference>
<dbReference type="Proteomes" id="UP000094412">
    <property type="component" value="Unassembled WGS sequence"/>
</dbReference>
<proteinExistence type="predicted"/>
<keyword evidence="2" id="KW-1185">Reference proteome</keyword>
<accession>A0A1C2DD63</accession>
<protein>
    <submittedName>
        <fullName evidence="1">Uncharacterized protein</fullName>
    </submittedName>
</protein>
<dbReference type="AlphaFoldDB" id="A0A1C2DD63"/>
<sequence length="410" mass="43077">MTGYAEQWNAYVAYKAQAARGTQASGAGALILPQAGGQGGRLTKNTIADPIIRRDAMQIRGRHGSQKTAGTYNGAVSIGALDPIFAALMRTAWSSADLAITQADMTSVTTTANTIVATSGDWIARGLRVGNVIRATGLPDAANNGKNLRITGLTGSTITVAETLVVNAAADTTFTITRPGRVLTNPGAGALVKTYFTVEEHEYDLDASEVFTDCVFSRLRISMNPDGVLTTELGWTGTGKFETKSGVDAPYFTAPTEPSGLSLAAVDATLRVGTEDILELTSFDITVDLQPNAPSVTGPSKYAPDVFLGVQMISMNLTALRKDLLDVADFIAETPLSLHFLAQENEASPADFFALTIPNFTYGGVDKSALSKQGGPRTVTRNVPSDLVGIDTRGGAFPATQITMQVSNAT</sequence>
<organism evidence="1 2">
    <name type="scientific">Mesorhizobium hungaricum</name>
    <dbReference type="NCBI Taxonomy" id="1566387"/>
    <lineage>
        <taxon>Bacteria</taxon>
        <taxon>Pseudomonadati</taxon>
        <taxon>Pseudomonadota</taxon>
        <taxon>Alphaproteobacteria</taxon>
        <taxon>Hyphomicrobiales</taxon>
        <taxon>Phyllobacteriaceae</taxon>
        <taxon>Mesorhizobium</taxon>
    </lineage>
</organism>